<evidence type="ECO:0000313" key="3">
    <source>
        <dbReference type="WBParaSite" id="nOo.2.0.1.t13574-RA"/>
    </source>
</evidence>
<evidence type="ECO:0000313" key="1">
    <source>
        <dbReference type="EMBL" id="VDN03232.1"/>
    </source>
</evidence>
<dbReference type="EMBL" id="UYRW01016458">
    <property type="protein sequence ID" value="VDN03232.1"/>
    <property type="molecule type" value="Genomic_DNA"/>
</dbReference>
<accession>A0A182EZG5</accession>
<gene>
    <name evidence="1" type="ORF">NOO_LOCUS13574</name>
</gene>
<reference evidence="3" key="1">
    <citation type="submission" date="2016-06" db="UniProtKB">
        <authorList>
            <consortium name="WormBaseParasite"/>
        </authorList>
    </citation>
    <scope>IDENTIFICATION</scope>
</reference>
<name>A0A182EZG5_ONCOC</name>
<dbReference type="WBParaSite" id="nOo.2.0.1.t13574-RA">
    <property type="protein sequence ID" value="nOo.2.0.1.t13574-RA"/>
    <property type="gene ID" value="nOo.2.0.1.g13574"/>
</dbReference>
<proteinExistence type="predicted"/>
<dbReference type="STRING" id="42157.A0A182EZG5"/>
<dbReference type="OrthoDB" id="10250817at2759"/>
<organism evidence="3">
    <name type="scientific">Onchocerca ochengi</name>
    <name type="common">Filarial nematode worm</name>
    <dbReference type="NCBI Taxonomy" id="42157"/>
    <lineage>
        <taxon>Eukaryota</taxon>
        <taxon>Metazoa</taxon>
        <taxon>Ecdysozoa</taxon>
        <taxon>Nematoda</taxon>
        <taxon>Chromadorea</taxon>
        <taxon>Rhabditida</taxon>
        <taxon>Spirurina</taxon>
        <taxon>Spiruromorpha</taxon>
        <taxon>Filarioidea</taxon>
        <taxon>Onchocercidae</taxon>
        <taxon>Onchocerca</taxon>
    </lineage>
</organism>
<dbReference type="Gene3D" id="1.20.120.140">
    <property type="entry name" value="Signal recognition particle SRP54, nucleotide-binding domain"/>
    <property type="match status" value="1"/>
</dbReference>
<reference evidence="1 2" key="2">
    <citation type="submission" date="2018-08" db="EMBL/GenBank/DDBJ databases">
        <authorList>
            <person name="Laetsch R D."/>
            <person name="Stevens L."/>
            <person name="Kumar S."/>
            <person name="Blaxter L. M."/>
        </authorList>
    </citation>
    <scope>NUCLEOTIDE SEQUENCE [LARGE SCALE GENOMIC DNA]</scope>
</reference>
<evidence type="ECO:0000313" key="2">
    <source>
        <dbReference type="Proteomes" id="UP000271087"/>
    </source>
</evidence>
<dbReference type="InterPro" id="IPR042101">
    <property type="entry name" value="SRP54_N_sf"/>
</dbReference>
<keyword evidence="2" id="KW-1185">Reference proteome</keyword>
<protein>
    <submittedName>
        <fullName evidence="3">GST N-terminal domain-containing protein</fullName>
    </submittedName>
</protein>
<dbReference type="Proteomes" id="UP000271087">
    <property type="component" value="Unassembled WGS sequence"/>
</dbReference>
<sequence>VYEDDRIVNPSALVIFRHLAANFKLETFILQISKLASFLSEKCTLSSRAVNQFKADSHKDSDEMAGGVNKRRLIQRCVFTELMKLVNPEVKPFQPCR</sequence>
<dbReference type="AlphaFoldDB" id="A0A182EZG5"/>